<dbReference type="InterPro" id="IPR036396">
    <property type="entry name" value="Cyt_P450_sf"/>
</dbReference>
<dbReference type="PRINTS" id="PR00463">
    <property type="entry name" value="EP450I"/>
</dbReference>
<reference evidence="9 10" key="1">
    <citation type="journal article" date="2015" name="Stand. Genomic Sci.">
        <title>Genomic Encyclopedia of Bacterial and Archaeal Type Strains, Phase III: the genomes of soil and plant-associated and newly described type strains.</title>
        <authorList>
            <person name="Whitman W.B."/>
            <person name="Woyke T."/>
            <person name="Klenk H.P."/>
            <person name="Zhou Y."/>
            <person name="Lilburn T.G."/>
            <person name="Beck B.J."/>
            <person name="De Vos P."/>
            <person name="Vandamme P."/>
            <person name="Eisen J.A."/>
            <person name="Garrity G."/>
            <person name="Hugenholtz P."/>
            <person name="Kyrpides N.C."/>
        </authorList>
    </citation>
    <scope>NUCLEOTIDE SEQUENCE [LARGE SCALE GENOMIC DNA]</scope>
    <source>
        <strain evidence="9 10">CGMCC 1.6858</strain>
    </source>
</reference>
<evidence type="ECO:0000313" key="10">
    <source>
        <dbReference type="Proteomes" id="UP000316905"/>
    </source>
</evidence>
<comment type="similarity">
    <text evidence="2">Belongs to the cytochrome P450 family.</text>
</comment>
<dbReference type="PANTHER" id="PTHR24286">
    <property type="entry name" value="CYTOCHROME P450 26"/>
    <property type="match status" value="1"/>
</dbReference>
<dbReference type="GO" id="GO:0005506">
    <property type="term" value="F:iron ion binding"/>
    <property type="evidence" value="ECO:0007669"/>
    <property type="project" value="InterPro"/>
</dbReference>
<dbReference type="AlphaFoldDB" id="A0A562QG68"/>
<dbReference type="GO" id="GO:0016705">
    <property type="term" value="F:oxidoreductase activity, acting on paired donors, with incorporation or reduction of molecular oxygen"/>
    <property type="evidence" value="ECO:0007669"/>
    <property type="project" value="InterPro"/>
</dbReference>
<sequence>MPRIPHEHRLDSSLALLKEGYRFIPNRMRRFGTAVFQTRLLLQDTICLTGEEGARLFYDENLFTREHAAPRMMQKSLLGVGSVQSLDGEAHRIRKAMFMSLMTPSAIQSLVQRYTKQWQKDIQAWTGNHEVALLYAAQFQLCRSVCDWAGVPLPEEDVAKRRSQLASLIDGAGGVGLRHLRARTSRQQAEAWIAGCVQDVREGRLKAPVESALHVISFHREANGQWLDPRTAAVEVLNVLRPTVAVARFVVFAAWVLHRYPQWAERLRQEPTVLEPFVQEVRRVFAFFPFAVARVRKDFEWKGYQFTKGTRVLLDLYGTNRESQNWQQPERFDPERFFNWNGNAFNFITQGGGDHYQNHRCPGEWITIELLKVAVTALTQWMRYEVPPQDLSIDISRMPALPKSRFVISRVHPMLTEEAHQAPALTTP</sequence>
<dbReference type="OrthoDB" id="9764248at2"/>
<dbReference type="CDD" id="cd11067">
    <property type="entry name" value="CYP152"/>
    <property type="match status" value="1"/>
</dbReference>
<evidence type="ECO:0000256" key="2">
    <source>
        <dbReference type="ARBA" id="ARBA00010617"/>
    </source>
</evidence>
<dbReference type="RefSeq" id="WP_145140652.1">
    <property type="nucleotide sequence ID" value="NZ_VLKY01000004.1"/>
</dbReference>
<dbReference type="Gene3D" id="1.10.630.10">
    <property type="entry name" value="Cytochrome P450"/>
    <property type="match status" value="1"/>
</dbReference>
<dbReference type="EMBL" id="VLKY01000004">
    <property type="protein sequence ID" value="TWI55738.1"/>
    <property type="molecule type" value="Genomic_DNA"/>
</dbReference>
<dbReference type="GO" id="GO:0004497">
    <property type="term" value="F:monooxygenase activity"/>
    <property type="evidence" value="ECO:0007669"/>
    <property type="project" value="UniProtKB-KW"/>
</dbReference>
<keyword evidence="6 8" id="KW-0408">Iron</keyword>
<evidence type="ECO:0000256" key="7">
    <source>
        <dbReference type="ARBA" id="ARBA00023033"/>
    </source>
</evidence>
<keyword evidence="5" id="KW-0560">Oxidoreductase</keyword>
<proteinExistence type="inferred from homology"/>
<name>A0A562QG68_9PSED</name>
<protein>
    <submittedName>
        <fullName evidence="9">Fatty-acid peroxygenase</fullName>
    </submittedName>
</protein>
<evidence type="ECO:0000256" key="4">
    <source>
        <dbReference type="ARBA" id="ARBA00022723"/>
    </source>
</evidence>
<keyword evidence="4 8" id="KW-0479">Metal-binding</keyword>
<evidence type="ECO:0000256" key="6">
    <source>
        <dbReference type="ARBA" id="ARBA00023004"/>
    </source>
</evidence>
<evidence type="ECO:0000256" key="5">
    <source>
        <dbReference type="ARBA" id="ARBA00023002"/>
    </source>
</evidence>
<dbReference type="InterPro" id="IPR002401">
    <property type="entry name" value="Cyt_P450_E_grp-I"/>
</dbReference>
<evidence type="ECO:0000256" key="1">
    <source>
        <dbReference type="ARBA" id="ARBA00001971"/>
    </source>
</evidence>
<dbReference type="PANTHER" id="PTHR24286:SF24">
    <property type="entry name" value="LANOSTEROL 14-ALPHA DEMETHYLASE"/>
    <property type="match status" value="1"/>
</dbReference>
<organism evidence="9 10">
    <name type="scientific">Pseudomonas duriflava</name>
    <dbReference type="NCBI Taxonomy" id="459528"/>
    <lineage>
        <taxon>Bacteria</taxon>
        <taxon>Pseudomonadati</taxon>
        <taxon>Pseudomonadota</taxon>
        <taxon>Gammaproteobacteria</taxon>
        <taxon>Pseudomonadales</taxon>
        <taxon>Pseudomonadaceae</taxon>
        <taxon>Pseudomonas</taxon>
    </lineage>
</organism>
<dbReference type="GO" id="GO:0016125">
    <property type="term" value="P:sterol metabolic process"/>
    <property type="evidence" value="ECO:0007669"/>
    <property type="project" value="TreeGrafter"/>
</dbReference>
<evidence type="ECO:0000313" key="9">
    <source>
        <dbReference type="EMBL" id="TWI55738.1"/>
    </source>
</evidence>
<accession>A0A562QG68</accession>
<comment type="caution">
    <text evidence="9">The sequence shown here is derived from an EMBL/GenBank/DDBJ whole genome shotgun (WGS) entry which is preliminary data.</text>
</comment>
<dbReference type="Proteomes" id="UP000316905">
    <property type="component" value="Unassembled WGS sequence"/>
</dbReference>
<evidence type="ECO:0000256" key="3">
    <source>
        <dbReference type="ARBA" id="ARBA00022617"/>
    </source>
</evidence>
<comment type="cofactor">
    <cofactor evidence="1 8">
        <name>heme</name>
        <dbReference type="ChEBI" id="CHEBI:30413"/>
    </cofactor>
</comment>
<dbReference type="Pfam" id="PF00067">
    <property type="entry name" value="p450"/>
    <property type="match status" value="1"/>
</dbReference>
<gene>
    <name evidence="9" type="ORF">IQ22_01671</name>
</gene>
<keyword evidence="7" id="KW-0503">Monooxygenase</keyword>
<keyword evidence="10" id="KW-1185">Reference proteome</keyword>
<evidence type="ECO:0000256" key="8">
    <source>
        <dbReference type="PIRSR" id="PIRSR602401-1"/>
    </source>
</evidence>
<dbReference type="GO" id="GO:0020037">
    <property type="term" value="F:heme binding"/>
    <property type="evidence" value="ECO:0007669"/>
    <property type="project" value="InterPro"/>
</dbReference>
<dbReference type="SUPFAM" id="SSF48264">
    <property type="entry name" value="Cytochrome P450"/>
    <property type="match status" value="1"/>
</dbReference>
<dbReference type="InterPro" id="IPR001128">
    <property type="entry name" value="Cyt_P450"/>
</dbReference>
<keyword evidence="3 8" id="KW-0349">Heme</keyword>
<feature type="binding site" description="axial binding residue" evidence="8">
    <location>
        <position position="361"/>
    </location>
    <ligand>
        <name>heme</name>
        <dbReference type="ChEBI" id="CHEBI:30413"/>
    </ligand>
    <ligandPart>
        <name>Fe</name>
        <dbReference type="ChEBI" id="CHEBI:18248"/>
    </ligandPart>
</feature>